<dbReference type="EMBL" id="LXQA010169381">
    <property type="protein sequence ID" value="MCI28967.1"/>
    <property type="molecule type" value="Genomic_DNA"/>
</dbReference>
<name>A0A392QY48_9FABA</name>
<feature type="non-terminal residue" evidence="1">
    <location>
        <position position="46"/>
    </location>
</feature>
<dbReference type="AlphaFoldDB" id="A0A392QY48"/>
<organism evidence="1 2">
    <name type="scientific">Trifolium medium</name>
    <dbReference type="NCBI Taxonomy" id="97028"/>
    <lineage>
        <taxon>Eukaryota</taxon>
        <taxon>Viridiplantae</taxon>
        <taxon>Streptophyta</taxon>
        <taxon>Embryophyta</taxon>
        <taxon>Tracheophyta</taxon>
        <taxon>Spermatophyta</taxon>
        <taxon>Magnoliopsida</taxon>
        <taxon>eudicotyledons</taxon>
        <taxon>Gunneridae</taxon>
        <taxon>Pentapetalae</taxon>
        <taxon>rosids</taxon>
        <taxon>fabids</taxon>
        <taxon>Fabales</taxon>
        <taxon>Fabaceae</taxon>
        <taxon>Papilionoideae</taxon>
        <taxon>50 kb inversion clade</taxon>
        <taxon>NPAAA clade</taxon>
        <taxon>Hologalegina</taxon>
        <taxon>IRL clade</taxon>
        <taxon>Trifolieae</taxon>
        <taxon>Trifolium</taxon>
    </lineage>
</organism>
<keyword evidence="2" id="KW-1185">Reference proteome</keyword>
<evidence type="ECO:0000313" key="1">
    <source>
        <dbReference type="EMBL" id="MCI28967.1"/>
    </source>
</evidence>
<evidence type="ECO:0000313" key="2">
    <source>
        <dbReference type="Proteomes" id="UP000265520"/>
    </source>
</evidence>
<protein>
    <submittedName>
        <fullName evidence="1">Retrovirus-related Pol polyprotein from transposon TNT 1-94</fullName>
    </submittedName>
</protein>
<sequence length="46" mass="5351">MADNSFLPPQVPKFDGHYDHWSMLMQNLLESKEFWSVVEQGVMALP</sequence>
<accession>A0A392QY48</accession>
<proteinExistence type="predicted"/>
<comment type="caution">
    <text evidence="1">The sequence shown here is derived from an EMBL/GenBank/DDBJ whole genome shotgun (WGS) entry which is preliminary data.</text>
</comment>
<reference evidence="1 2" key="1">
    <citation type="journal article" date="2018" name="Front. Plant Sci.">
        <title>Red Clover (Trifolium pratense) and Zigzag Clover (T. medium) - A Picture of Genomic Similarities and Differences.</title>
        <authorList>
            <person name="Dluhosova J."/>
            <person name="Istvanek J."/>
            <person name="Nedelnik J."/>
            <person name="Repkova J."/>
        </authorList>
    </citation>
    <scope>NUCLEOTIDE SEQUENCE [LARGE SCALE GENOMIC DNA]</scope>
    <source>
        <strain evidence="2">cv. 10/8</strain>
        <tissue evidence="1">Leaf</tissue>
    </source>
</reference>
<dbReference type="Proteomes" id="UP000265520">
    <property type="component" value="Unassembled WGS sequence"/>
</dbReference>